<organism evidence="2 3">
    <name type="scientific">Fructilactobacillus cliffordii</name>
    <dbReference type="NCBI Taxonomy" id="2940299"/>
    <lineage>
        <taxon>Bacteria</taxon>
        <taxon>Bacillati</taxon>
        <taxon>Bacillota</taxon>
        <taxon>Bacilli</taxon>
        <taxon>Lactobacillales</taxon>
        <taxon>Lactobacillaceae</taxon>
        <taxon>Fructilactobacillus</taxon>
    </lineage>
</organism>
<reference evidence="2" key="1">
    <citation type="submission" date="2022-05" db="EMBL/GenBank/DDBJ databases">
        <authorList>
            <person name="Oliphant S.A."/>
            <person name="Watson-Haigh N.S."/>
            <person name="Sumby K.M."/>
            <person name="Gardner J.M."/>
            <person name="Jiranek V."/>
        </authorList>
    </citation>
    <scope>NUCLEOTIDE SEQUENCE</scope>
    <source>
        <strain evidence="2">KI4_B1</strain>
    </source>
</reference>
<keyword evidence="3" id="KW-1185">Reference proteome</keyword>
<accession>A0A9Q9E2D9</accession>
<keyword evidence="1" id="KW-0812">Transmembrane</keyword>
<feature type="transmembrane region" description="Helical" evidence="1">
    <location>
        <begin position="56"/>
        <end position="73"/>
    </location>
</feature>
<gene>
    <name evidence="2" type="ORF">M3M40_02500</name>
</gene>
<dbReference type="EMBL" id="CP097119">
    <property type="protein sequence ID" value="USS89675.1"/>
    <property type="molecule type" value="Genomic_DNA"/>
</dbReference>
<name>A0A9Q9E2D9_9LACO</name>
<keyword evidence="1" id="KW-1133">Transmembrane helix</keyword>
<evidence type="ECO:0000256" key="1">
    <source>
        <dbReference type="SAM" id="Phobius"/>
    </source>
</evidence>
<dbReference type="Proteomes" id="UP001055911">
    <property type="component" value="Chromosome"/>
</dbReference>
<sequence>MGFWIFLGIIVILMLLEVFVLTDTKYFLAGGIIPLIGTIVILFVLITTHSYSLGDFFHALIGIFVLLLFWGAGDDHHRRKLKRTEAERLAHKHQDD</sequence>
<evidence type="ECO:0000313" key="2">
    <source>
        <dbReference type="EMBL" id="USS89675.1"/>
    </source>
</evidence>
<evidence type="ECO:0000313" key="3">
    <source>
        <dbReference type="Proteomes" id="UP001055911"/>
    </source>
</evidence>
<feature type="transmembrane region" description="Helical" evidence="1">
    <location>
        <begin position="6"/>
        <end position="22"/>
    </location>
</feature>
<dbReference type="RefSeq" id="WP_252767224.1">
    <property type="nucleotide sequence ID" value="NZ_CP097119.1"/>
</dbReference>
<protein>
    <submittedName>
        <fullName evidence="2">Uncharacterized protein</fullName>
    </submittedName>
</protein>
<dbReference type="AlphaFoldDB" id="A0A9Q9E2D9"/>
<keyword evidence="1" id="KW-0472">Membrane</keyword>
<feature type="transmembrane region" description="Helical" evidence="1">
    <location>
        <begin position="27"/>
        <end position="50"/>
    </location>
</feature>
<proteinExistence type="predicted"/>